<dbReference type="InterPro" id="IPR036412">
    <property type="entry name" value="HAD-like_sf"/>
</dbReference>
<dbReference type="NCBIfam" id="TIGR01484">
    <property type="entry name" value="HAD-SF-IIB"/>
    <property type="match status" value="1"/>
</dbReference>
<dbReference type="NCBIfam" id="TIGR00099">
    <property type="entry name" value="Cof-subfamily"/>
    <property type="match status" value="1"/>
</dbReference>
<dbReference type="AlphaFoldDB" id="A0A7S8HGU4"/>
<dbReference type="SFLD" id="SFLDG01140">
    <property type="entry name" value="C2.B:_Phosphomannomutase_and_P"/>
    <property type="match status" value="1"/>
</dbReference>
<dbReference type="SUPFAM" id="SSF56784">
    <property type="entry name" value="HAD-like"/>
    <property type="match status" value="1"/>
</dbReference>
<dbReference type="CDD" id="cd07516">
    <property type="entry name" value="HAD_Pase"/>
    <property type="match status" value="1"/>
</dbReference>
<dbReference type="InterPro" id="IPR006379">
    <property type="entry name" value="HAD-SF_hydro_IIB"/>
</dbReference>
<dbReference type="PANTHER" id="PTHR10000:SF55">
    <property type="entry name" value="5-AMINO-6-(5-PHOSPHO-D-RIBITYLAMINO)URACIL PHOSPHATASE YCSE"/>
    <property type="match status" value="1"/>
</dbReference>
<dbReference type="PANTHER" id="PTHR10000">
    <property type="entry name" value="PHOSPHOSERINE PHOSPHATASE"/>
    <property type="match status" value="1"/>
</dbReference>
<dbReference type="KEGG" id="mcui:G8O30_12845"/>
<proteinExistence type="predicted"/>
<name>A0A7S8HGU4_9BACI</name>
<reference evidence="1 2" key="1">
    <citation type="submission" date="2019-07" db="EMBL/GenBank/DDBJ databases">
        <title>Genome sequence of 2 isolates from Red Sea Mangroves.</title>
        <authorList>
            <person name="Sefrji F."/>
            <person name="Michoud G."/>
            <person name="Merlino G."/>
            <person name="Daffonchio D."/>
        </authorList>
    </citation>
    <scope>NUCLEOTIDE SEQUENCE [LARGE SCALE GENOMIC DNA]</scope>
    <source>
        <strain evidence="1 2">R1DC41</strain>
    </source>
</reference>
<dbReference type="RefSeq" id="WP_239672457.1">
    <property type="nucleotide sequence ID" value="NZ_CP049742.1"/>
</dbReference>
<accession>A0A7S8HGU4</accession>
<dbReference type="GO" id="GO:0005829">
    <property type="term" value="C:cytosol"/>
    <property type="evidence" value="ECO:0007669"/>
    <property type="project" value="TreeGrafter"/>
</dbReference>
<dbReference type="Gene3D" id="3.40.50.1000">
    <property type="entry name" value="HAD superfamily/HAD-like"/>
    <property type="match status" value="1"/>
</dbReference>
<sequence>MVMCIATDMDGTLLNQHQEITEQNRLALLNAIEKGVHVVVATGRSYVEAKNVLQEAGLRVPLICVNGAEIREPDGTIIEMNGMGVEESMRAASILREEDIYFEVYTSHGTYTENEQRGVDVLVDIFLTANPEVPKEEVEKKALERFKESDIKEVEGYDTLFNNDDVTIYKFLAFSRKDQSLDNANIALREIPNLAISSSGSDNIEVNSLHAQKGIALKKYVEKHNLLLKDTMAIGDNFNDLSMMKAVGIPVAMGNAAEPIKQYCAYQTLSNRESGVGYIVNKFLEK</sequence>
<keyword evidence="2" id="KW-1185">Reference proteome</keyword>
<dbReference type="Pfam" id="PF08282">
    <property type="entry name" value="Hydrolase_3"/>
    <property type="match status" value="1"/>
</dbReference>
<dbReference type="GO" id="GO:0000287">
    <property type="term" value="F:magnesium ion binding"/>
    <property type="evidence" value="ECO:0007669"/>
    <property type="project" value="TreeGrafter"/>
</dbReference>
<evidence type="ECO:0000313" key="2">
    <source>
        <dbReference type="Proteomes" id="UP000593626"/>
    </source>
</evidence>
<protein>
    <submittedName>
        <fullName evidence="1">HAD family phosphatase</fullName>
    </submittedName>
</protein>
<dbReference type="Gene3D" id="3.30.1240.10">
    <property type="match status" value="1"/>
</dbReference>
<gene>
    <name evidence="1" type="ORF">G8O30_12845</name>
</gene>
<dbReference type="InterPro" id="IPR000150">
    <property type="entry name" value="Cof"/>
</dbReference>
<dbReference type="SFLD" id="SFLDS00003">
    <property type="entry name" value="Haloacid_Dehalogenase"/>
    <property type="match status" value="1"/>
</dbReference>
<dbReference type="Proteomes" id="UP000593626">
    <property type="component" value="Chromosome"/>
</dbReference>
<evidence type="ECO:0000313" key="1">
    <source>
        <dbReference type="EMBL" id="QPC47780.1"/>
    </source>
</evidence>
<dbReference type="EMBL" id="CP049742">
    <property type="protein sequence ID" value="QPC47780.1"/>
    <property type="molecule type" value="Genomic_DNA"/>
</dbReference>
<dbReference type="GO" id="GO:0016791">
    <property type="term" value="F:phosphatase activity"/>
    <property type="evidence" value="ECO:0007669"/>
    <property type="project" value="UniProtKB-ARBA"/>
</dbReference>
<dbReference type="InterPro" id="IPR023214">
    <property type="entry name" value="HAD_sf"/>
</dbReference>
<dbReference type="PROSITE" id="PS01229">
    <property type="entry name" value="COF_2"/>
    <property type="match status" value="1"/>
</dbReference>
<organism evidence="1 2">
    <name type="scientific">Mangrovibacillus cuniculi</name>
    <dbReference type="NCBI Taxonomy" id="2593652"/>
    <lineage>
        <taxon>Bacteria</taxon>
        <taxon>Bacillati</taxon>
        <taxon>Bacillota</taxon>
        <taxon>Bacilli</taxon>
        <taxon>Bacillales</taxon>
        <taxon>Bacillaceae</taxon>
        <taxon>Mangrovibacillus</taxon>
    </lineage>
</organism>